<gene>
    <name evidence="4" type="ORF">OOA_02702</name>
</gene>
<evidence type="ECO:0000259" key="3">
    <source>
        <dbReference type="Pfam" id="PF21070"/>
    </source>
</evidence>
<feature type="domain" description="Type VI secretion system IcmF C-terminal" evidence="1">
    <location>
        <begin position="657"/>
        <end position="763"/>
    </location>
</feature>
<dbReference type="Proteomes" id="UP000009336">
    <property type="component" value="Unassembled WGS sequence"/>
</dbReference>
<dbReference type="InterPro" id="IPR009612">
    <property type="entry name" value="IcmF-rel"/>
</dbReference>
<dbReference type="AlphaFoldDB" id="K8WXL5"/>
<dbReference type="PATRIC" id="fig|1141662.3.peg.547"/>
<reference evidence="4 5" key="1">
    <citation type="journal article" date="2012" name="BMC Genomics">
        <title>Comparative genomics of bacteria in the genus Providencia isolated from wild Drosophila melanogaster.</title>
        <authorList>
            <person name="Galac M.R."/>
            <person name="Lazzaro B.P."/>
        </authorList>
    </citation>
    <scope>NUCLEOTIDE SEQUENCE [LARGE SCALE GENOMIC DNA]</scope>
    <source>
        <strain evidence="4 5">DSM 19968</strain>
    </source>
</reference>
<dbReference type="PANTHER" id="PTHR36153">
    <property type="entry name" value="INNER MEMBRANE PROTEIN-RELATED"/>
    <property type="match status" value="1"/>
</dbReference>
<organism evidence="4 5">
    <name type="scientific">Providencia burhodogranariea DSM 19968</name>
    <dbReference type="NCBI Taxonomy" id="1141662"/>
    <lineage>
        <taxon>Bacteria</taxon>
        <taxon>Pseudomonadati</taxon>
        <taxon>Pseudomonadota</taxon>
        <taxon>Gammaproteobacteria</taxon>
        <taxon>Enterobacterales</taxon>
        <taxon>Morganellaceae</taxon>
        <taxon>Providencia</taxon>
    </lineage>
</organism>
<feature type="domain" description="Type VI secretion system component TssM1 helical" evidence="3">
    <location>
        <begin position="548"/>
        <end position="653"/>
    </location>
</feature>
<dbReference type="PANTHER" id="PTHR36153:SF1">
    <property type="entry name" value="TYPE VI SECRETION SYSTEM COMPONENT TSSM1"/>
    <property type="match status" value="1"/>
</dbReference>
<dbReference type="EMBL" id="AKKL01000007">
    <property type="protein sequence ID" value="EKT64671.1"/>
    <property type="molecule type" value="Genomic_DNA"/>
</dbReference>
<keyword evidence="5" id="KW-1185">Reference proteome</keyword>
<accession>K8WXL5</accession>
<dbReference type="InterPro" id="IPR010623">
    <property type="entry name" value="IcmF_C"/>
</dbReference>
<name>K8WXL5_9GAMM</name>
<dbReference type="OrthoDB" id="9758229at2"/>
<proteinExistence type="predicted"/>
<dbReference type="Pfam" id="PF06761">
    <property type="entry name" value="IcmF-related"/>
    <property type="match status" value="1"/>
</dbReference>
<evidence type="ECO:0000313" key="5">
    <source>
        <dbReference type="Proteomes" id="UP000009336"/>
    </source>
</evidence>
<dbReference type="InterPro" id="IPR053156">
    <property type="entry name" value="T6SS_TssM-like"/>
</dbReference>
<protein>
    <submittedName>
        <fullName evidence="4">ImcF-related family protein</fullName>
    </submittedName>
</protein>
<feature type="domain" description="IcmF-related" evidence="2">
    <location>
        <begin position="99"/>
        <end position="401"/>
    </location>
</feature>
<dbReference type="RefSeq" id="WP_008910586.1">
    <property type="nucleotide sequence ID" value="NZ_KB233222.1"/>
</dbReference>
<feature type="non-terminal residue" evidence="4">
    <location>
        <position position="1"/>
    </location>
</feature>
<evidence type="ECO:0000313" key="4">
    <source>
        <dbReference type="EMBL" id="EKT64671.1"/>
    </source>
</evidence>
<dbReference type="Pfam" id="PF06744">
    <property type="entry name" value="IcmF_C"/>
    <property type="match status" value="1"/>
</dbReference>
<dbReference type="HOGENOM" id="CLU_356655_0_0_6"/>
<evidence type="ECO:0000259" key="2">
    <source>
        <dbReference type="Pfam" id="PF06761"/>
    </source>
</evidence>
<comment type="caution">
    <text evidence="4">The sequence shown here is derived from an EMBL/GenBank/DDBJ whole genome shotgun (WGS) entry which is preliminary data.</text>
</comment>
<dbReference type="STRING" id="1141662.OOA_02702"/>
<dbReference type="eggNOG" id="COG3523">
    <property type="taxonomic scope" value="Bacteria"/>
</dbReference>
<evidence type="ECO:0000259" key="1">
    <source>
        <dbReference type="Pfam" id="PF06744"/>
    </source>
</evidence>
<dbReference type="InterPro" id="IPR048677">
    <property type="entry name" value="TssM1_hel"/>
</dbReference>
<dbReference type="Pfam" id="PF21070">
    <property type="entry name" value="IcmF_helical"/>
    <property type="match status" value="1"/>
</dbReference>
<sequence>VAHSWQAESRWQSWLEAQSAVASTLKPASLGINGKRVVQYTAATAMTVWGIGMVVSYLANRQLVIDSQHHAAVAADSALTDAERLKAQFDFQQILGLLNHREQTSVPLWLRFGLNANDALLTQLWPVYHQTILPLLQEHVRQQLAQQLQTFAELPPDSPARANASQATYQVLKAYLMMSTPERMEPTFFVDTVLTVMPQRTGVADGEWQTLGKELLLFYAQQLPQHPDWAISPNRSLISGSRTLLIRQIGQRSGESALYQNILQQAKHHFADMTLDDMTAETDVSFLLTTTEFIPGIFTRKAWEESIEPAINRVVAARRDEIDWVLSDNQQAIDSDISPEQLKQRLTDRYFADFSGSWLNFLNTLQWRHTENLSDTIDQLTLMSDVRQSPLIALMNTVAYQGKTGRQQEKLTESFVNSAKELLNKEQKPVINQKAAFSGPLEAVFGPLISFVEPDVSPQTGESLNLQTYLTRITRVRLKLQQVVNSTDPQAMSQALANSIFEGKTVDLSETRDYGSLIAASLGQEWNPLGETLLVDPMTQAWQQLLTPTAQGINSEWQNAVVNEWNAAFGGRYPLKNTQSEVSLPLMAQYLRPDNGRIQRFLETRLQGVLRKEGNRWVPNSTHAQGLRFNPEFLNALDTLSYLGDVAFANGEARLYFEMRPGTSKNIMQTQLVIDKQALTYDNQQSQWQRFAWPADTIASGATLSWMTTTTGTRLYGDYRGVWGFIRLLETATVSPYAGSTSSYSIDWQTLGGYSLNYTLRTEMGDGPLALLKLRNFVLPDKIFLD</sequence>